<keyword evidence="3" id="KW-1185">Reference proteome</keyword>
<evidence type="ECO:0000256" key="1">
    <source>
        <dbReference type="SAM" id="MobiDB-lite"/>
    </source>
</evidence>
<dbReference type="Proteomes" id="UP001558613">
    <property type="component" value="Unassembled WGS sequence"/>
</dbReference>
<accession>A0ABR3LRV5</accession>
<protein>
    <submittedName>
        <fullName evidence="2">Uncharacterized protein</fullName>
    </submittedName>
</protein>
<feature type="region of interest" description="Disordered" evidence="1">
    <location>
        <begin position="25"/>
        <end position="64"/>
    </location>
</feature>
<dbReference type="EMBL" id="JAYMGO010000020">
    <property type="protein sequence ID" value="KAL1254499.1"/>
    <property type="molecule type" value="Genomic_DNA"/>
</dbReference>
<comment type="caution">
    <text evidence="2">The sequence shown here is derived from an EMBL/GenBank/DDBJ whole genome shotgun (WGS) entry which is preliminary data.</text>
</comment>
<name>A0ABR3LRV5_9TELE</name>
<evidence type="ECO:0000313" key="2">
    <source>
        <dbReference type="EMBL" id="KAL1254499.1"/>
    </source>
</evidence>
<organism evidence="2 3">
    <name type="scientific">Cirrhinus molitorella</name>
    <name type="common">mud carp</name>
    <dbReference type="NCBI Taxonomy" id="172907"/>
    <lineage>
        <taxon>Eukaryota</taxon>
        <taxon>Metazoa</taxon>
        <taxon>Chordata</taxon>
        <taxon>Craniata</taxon>
        <taxon>Vertebrata</taxon>
        <taxon>Euteleostomi</taxon>
        <taxon>Actinopterygii</taxon>
        <taxon>Neopterygii</taxon>
        <taxon>Teleostei</taxon>
        <taxon>Ostariophysi</taxon>
        <taxon>Cypriniformes</taxon>
        <taxon>Cyprinidae</taxon>
        <taxon>Labeoninae</taxon>
        <taxon>Labeonini</taxon>
        <taxon>Cirrhinus</taxon>
    </lineage>
</organism>
<feature type="compositionally biased region" description="Basic and acidic residues" evidence="1">
    <location>
        <begin position="45"/>
        <end position="64"/>
    </location>
</feature>
<proteinExistence type="predicted"/>
<reference evidence="2 3" key="1">
    <citation type="submission" date="2023-09" db="EMBL/GenBank/DDBJ databases">
        <authorList>
            <person name="Wang M."/>
        </authorList>
    </citation>
    <scope>NUCLEOTIDE SEQUENCE [LARGE SCALE GENOMIC DNA]</scope>
    <source>
        <strain evidence="2">GT-2023</strain>
        <tissue evidence="2">Liver</tissue>
    </source>
</reference>
<evidence type="ECO:0000313" key="3">
    <source>
        <dbReference type="Proteomes" id="UP001558613"/>
    </source>
</evidence>
<gene>
    <name evidence="2" type="ORF">QQF64_016728</name>
</gene>
<sequence>MGNPGSALHPFSMCDLFGRTPEALSDVSRQKLTKGPGGTSGKRMAAKDSGHERPLWGEEDNKGEKNGYTSHLHRFGAGHTRLIEDVKLLLTHKMGRVFYSFPKIHVPTRGKTVAECVNVCVSDRNSEILKAAEPTRMLKE</sequence>